<dbReference type="SUPFAM" id="SSF52540">
    <property type="entry name" value="P-loop containing nucleoside triphosphate hydrolases"/>
    <property type="match status" value="1"/>
</dbReference>
<organism evidence="2 3">
    <name type="scientific">Moraxella catarrhalis</name>
    <name type="common">Branhamella catarrhalis</name>
    <dbReference type="NCBI Taxonomy" id="480"/>
    <lineage>
        <taxon>Bacteria</taxon>
        <taxon>Pseudomonadati</taxon>
        <taxon>Pseudomonadota</taxon>
        <taxon>Gammaproteobacteria</taxon>
        <taxon>Moraxellales</taxon>
        <taxon>Moraxellaceae</taxon>
        <taxon>Moraxella</taxon>
    </lineage>
</organism>
<dbReference type="InterPro" id="IPR027417">
    <property type="entry name" value="P-loop_NTPase"/>
</dbReference>
<dbReference type="OrthoDB" id="3193269at2"/>
<evidence type="ECO:0000313" key="2">
    <source>
        <dbReference type="EMBL" id="OAU95399.1"/>
    </source>
</evidence>
<protein>
    <recommendedName>
        <fullName evidence="1">AAA+ ATPase domain-containing protein</fullName>
    </recommendedName>
</protein>
<dbReference type="Proteomes" id="UP000078228">
    <property type="component" value="Unassembled WGS sequence"/>
</dbReference>
<reference evidence="2 3" key="1">
    <citation type="journal article" date="2016" name="Genome Biol. Evol.">
        <title>Comparative Genomic Analyses of the Moraxella catarrhalis Serosensitive and Seroresistant Lineages Demonstrate Their Independent Evolution.</title>
        <authorList>
            <person name="Earl J.P."/>
            <person name="de Vries S.P."/>
            <person name="Ahmed A."/>
            <person name="Powell E."/>
            <person name="Schultz M.P."/>
            <person name="Hermans P.W."/>
            <person name="Hill D.J."/>
            <person name="Zhou Z."/>
            <person name="Constantinidou C.I."/>
            <person name="Hu F.Z."/>
            <person name="Bootsma H.J."/>
            <person name="Ehrlich G.D."/>
        </authorList>
    </citation>
    <scope>NUCLEOTIDE SEQUENCE [LARGE SCALE GENOMIC DNA]</scope>
    <source>
        <strain evidence="2 3">Z7542</strain>
    </source>
</reference>
<proteinExistence type="predicted"/>
<feature type="domain" description="AAA+ ATPase" evidence="1">
    <location>
        <begin position="257"/>
        <end position="418"/>
    </location>
</feature>
<name>A0A198UGF8_MORCA</name>
<dbReference type="EMBL" id="LXHC01000024">
    <property type="protein sequence ID" value="OAU95399.1"/>
    <property type="molecule type" value="Genomic_DNA"/>
</dbReference>
<keyword evidence="3" id="KW-1185">Reference proteome</keyword>
<dbReference type="InterPro" id="IPR003593">
    <property type="entry name" value="AAA+_ATPase"/>
</dbReference>
<sequence length="676" mass="78289">MINHKKCGWAGSISEFCNTETTVIVDSCIKFYTLHYNETAEQIKSQIYAWQDSFSYLKGCLANYPYPDDLIIFEYILPRSGLSRPDVIIIQKRDSGRIDLKVIEFKSHPNLQENEKWQLRVYLQKLSYYHSFTHDYVSNIEGILISTHPSWDDSYYVDNEHDLTIVGRYRLLEILKETVSCPNPLSSTVKLNKSSSKELLLQFLDSQYIPSPAIVHSARILFHNRDIPRISTVESSNFYNVLEQVESIIEKAQNDRTHHLVLVHGEPGSGKTFLGLKIAHKDYSQHINPGQAVFLSGNRPLVDVLANLTNDTFVQHLYKFKNEYKPLSNNATQTPYENIFIFDEAQRAWDENKVNHTFNNVSMSEPDIILDIASRVTQQWSVTVALIGQGQEIKGGEEAGLELWANAVRQVSINKQIGYYVHGSPTDLIHFQSNMPANVYLDNSDHLFLNSALRNHDAHQYHKFINSFLEGEFAQAAQYFSLIKDKYLFRWTDSIKAAKSTLTGYASNIKTEDGRFQYGALYSTTSTKPKHFKVFTKTNFYKVPDYVIYHNYRELRGLNSRENNLEAEDFMRWQQHEERYSNCLVYAATEYECQGLELDMALVEWGDDLIYQNNNWQHKPNTYKERDKDAQNPKQLIKNTYRVLLTRGRDATIVFIDDQLLQQLFIRCGVPKLASN</sequence>
<comment type="caution">
    <text evidence="2">The sequence shown here is derived from an EMBL/GenBank/DDBJ whole genome shotgun (WGS) entry which is preliminary data.</text>
</comment>
<evidence type="ECO:0000313" key="3">
    <source>
        <dbReference type="Proteomes" id="UP000078228"/>
    </source>
</evidence>
<dbReference type="AlphaFoldDB" id="A0A198UGF8"/>
<dbReference type="SMART" id="SM00382">
    <property type="entry name" value="AAA"/>
    <property type="match status" value="1"/>
</dbReference>
<dbReference type="RefSeq" id="WP_064610769.1">
    <property type="nucleotide sequence ID" value="NZ_LXHB01000051.1"/>
</dbReference>
<dbReference type="InterPro" id="IPR018647">
    <property type="entry name" value="SLFN_3-like_DNA/RNA_helicase"/>
</dbReference>
<dbReference type="PATRIC" id="fig|480.237.peg.732"/>
<accession>A0A198UGF8</accession>
<gene>
    <name evidence="2" type="ORF">AO384_1590</name>
</gene>
<evidence type="ECO:0000259" key="1">
    <source>
        <dbReference type="SMART" id="SM00382"/>
    </source>
</evidence>
<dbReference type="Gene3D" id="3.40.50.300">
    <property type="entry name" value="P-loop containing nucleotide triphosphate hydrolases"/>
    <property type="match status" value="1"/>
</dbReference>
<dbReference type="Pfam" id="PF09848">
    <property type="entry name" value="SLFN-g3_helicase"/>
    <property type="match status" value="1"/>
</dbReference>